<evidence type="ECO:0000259" key="1">
    <source>
        <dbReference type="Pfam" id="PF05685"/>
    </source>
</evidence>
<name>A0A2L0F0S3_SORCE</name>
<proteinExistence type="predicted"/>
<dbReference type="PANTHER" id="PTHR36558">
    <property type="entry name" value="GLR1098 PROTEIN"/>
    <property type="match status" value="1"/>
</dbReference>
<dbReference type="InterPro" id="IPR008538">
    <property type="entry name" value="Uma2"/>
</dbReference>
<accession>A0A2L0F0S3</accession>
<dbReference type="Pfam" id="PF05685">
    <property type="entry name" value="Uma2"/>
    <property type="match status" value="1"/>
</dbReference>
<organism evidence="2 3">
    <name type="scientific">Sorangium cellulosum</name>
    <name type="common">Polyangium cellulosum</name>
    <dbReference type="NCBI Taxonomy" id="56"/>
    <lineage>
        <taxon>Bacteria</taxon>
        <taxon>Pseudomonadati</taxon>
        <taxon>Myxococcota</taxon>
        <taxon>Polyangia</taxon>
        <taxon>Polyangiales</taxon>
        <taxon>Polyangiaceae</taxon>
        <taxon>Sorangium</taxon>
    </lineage>
</organism>
<reference evidence="2 3" key="1">
    <citation type="submission" date="2015-09" db="EMBL/GenBank/DDBJ databases">
        <title>Sorangium comparison.</title>
        <authorList>
            <person name="Zaburannyi N."/>
            <person name="Bunk B."/>
            <person name="Overmann J."/>
            <person name="Mueller R."/>
        </authorList>
    </citation>
    <scope>NUCLEOTIDE SEQUENCE [LARGE SCALE GENOMIC DNA]</scope>
    <source>
        <strain evidence="2 3">So ce26</strain>
    </source>
</reference>
<evidence type="ECO:0000313" key="2">
    <source>
        <dbReference type="EMBL" id="AUX45133.1"/>
    </source>
</evidence>
<dbReference type="AlphaFoldDB" id="A0A2L0F0S3"/>
<evidence type="ECO:0000313" key="3">
    <source>
        <dbReference type="Proteomes" id="UP000238348"/>
    </source>
</evidence>
<sequence length="201" mass="23170">MYNRRVSAQAVETKRWTPEEYLAWERAQPEKHEFYRGAVFAMAGGSREHNLLVGNIVRLLGNALLDRPCEAYPSDMRVKIPATGVYTYPDASALCQRPEFDDRHADTLTNPEVIFEVLSESTEAYDRGDKFEHYRSIPSFKEYILVAQHKILVEHFVRQADGSWNLRVLRAGDRVEIASLRCVLAVDEMYRKVFEVGEQAE</sequence>
<dbReference type="EMBL" id="CP012673">
    <property type="protein sequence ID" value="AUX45133.1"/>
    <property type="molecule type" value="Genomic_DNA"/>
</dbReference>
<dbReference type="PANTHER" id="PTHR36558:SF1">
    <property type="entry name" value="RESTRICTION ENDONUCLEASE DOMAIN-CONTAINING PROTEIN-RELATED"/>
    <property type="match status" value="1"/>
</dbReference>
<gene>
    <name evidence="2" type="ORF">SOCE26_066140</name>
</gene>
<dbReference type="Proteomes" id="UP000238348">
    <property type="component" value="Chromosome"/>
</dbReference>
<dbReference type="InterPro" id="IPR011335">
    <property type="entry name" value="Restrct_endonuc-II-like"/>
</dbReference>
<protein>
    <recommendedName>
        <fullName evidence="1">Putative restriction endonuclease domain-containing protein</fullName>
    </recommendedName>
</protein>
<feature type="domain" description="Putative restriction endonuclease" evidence="1">
    <location>
        <begin position="18"/>
        <end position="177"/>
    </location>
</feature>
<dbReference type="InterPro" id="IPR012296">
    <property type="entry name" value="Nuclease_put_TT1808"/>
</dbReference>
<dbReference type="Gene3D" id="3.90.1570.10">
    <property type="entry name" value="tt1808, chain A"/>
    <property type="match status" value="1"/>
</dbReference>
<dbReference type="CDD" id="cd06260">
    <property type="entry name" value="DUF820-like"/>
    <property type="match status" value="1"/>
</dbReference>
<dbReference type="SUPFAM" id="SSF52980">
    <property type="entry name" value="Restriction endonuclease-like"/>
    <property type="match status" value="1"/>
</dbReference>